<gene>
    <name evidence="1" type="ORF">LTS18_006616</name>
</gene>
<evidence type="ECO:0000313" key="1">
    <source>
        <dbReference type="EMBL" id="KAK3061283.1"/>
    </source>
</evidence>
<keyword evidence="2" id="KW-1185">Reference proteome</keyword>
<evidence type="ECO:0000313" key="2">
    <source>
        <dbReference type="Proteomes" id="UP001186974"/>
    </source>
</evidence>
<proteinExistence type="predicted"/>
<name>A0ACC3D3G7_9PEZI</name>
<comment type="caution">
    <text evidence="1">The sequence shown here is derived from an EMBL/GenBank/DDBJ whole genome shotgun (WGS) entry which is preliminary data.</text>
</comment>
<dbReference type="EMBL" id="JAWDJW010007945">
    <property type="protein sequence ID" value="KAK3061283.1"/>
    <property type="molecule type" value="Genomic_DNA"/>
</dbReference>
<reference evidence="1" key="1">
    <citation type="submission" date="2024-09" db="EMBL/GenBank/DDBJ databases">
        <title>Black Yeasts Isolated from many extreme environments.</title>
        <authorList>
            <person name="Coleine C."/>
            <person name="Stajich J.E."/>
            <person name="Selbmann L."/>
        </authorList>
    </citation>
    <scope>NUCLEOTIDE SEQUENCE</scope>
    <source>
        <strain evidence="1">CCFEE 5737</strain>
    </source>
</reference>
<feature type="non-terminal residue" evidence="1">
    <location>
        <position position="1"/>
    </location>
</feature>
<organism evidence="1 2">
    <name type="scientific">Coniosporium uncinatum</name>
    <dbReference type="NCBI Taxonomy" id="93489"/>
    <lineage>
        <taxon>Eukaryota</taxon>
        <taxon>Fungi</taxon>
        <taxon>Dikarya</taxon>
        <taxon>Ascomycota</taxon>
        <taxon>Pezizomycotina</taxon>
        <taxon>Dothideomycetes</taxon>
        <taxon>Dothideomycetes incertae sedis</taxon>
        <taxon>Coniosporium</taxon>
    </lineage>
</organism>
<protein>
    <submittedName>
        <fullName evidence="1">Uncharacterized protein</fullName>
    </submittedName>
</protein>
<sequence>ATGIDLAHKYASLRSDDEEEPDLFPGWKPSGVLSEHDSAVGDMPSASDDNAGVSESGSERYFSSDGSTTGVRRKAPKYTSGNGEREDTRSDKKTPIRFSMHKKQGSRDRISLE</sequence>
<dbReference type="Proteomes" id="UP001186974">
    <property type="component" value="Unassembled WGS sequence"/>
</dbReference>
<accession>A0ACC3D3G7</accession>